<gene>
    <name evidence="1" type="ORF">E2553_14915</name>
</gene>
<organism evidence="1 2">
    <name type="scientific">Paraburkholderia dipogonis</name>
    <dbReference type="NCBI Taxonomy" id="1211383"/>
    <lineage>
        <taxon>Bacteria</taxon>
        <taxon>Pseudomonadati</taxon>
        <taxon>Pseudomonadota</taxon>
        <taxon>Betaproteobacteria</taxon>
        <taxon>Burkholderiales</taxon>
        <taxon>Burkholderiaceae</taxon>
        <taxon>Paraburkholderia</taxon>
    </lineage>
</organism>
<dbReference type="Proteomes" id="UP000297385">
    <property type="component" value="Unassembled WGS sequence"/>
</dbReference>
<reference evidence="1 2" key="1">
    <citation type="submission" date="2019-03" db="EMBL/GenBank/DDBJ databases">
        <title>Complete Genome Sequence of Paraburkholderia dipogonis ICMP 19430T, a Nitrogen-fixing Symbiont of the South African Invasive Legume Dipogon lignosus in New Zealand.</title>
        <authorList>
            <person name="De Meyer S.E."/>
        </authorList>
    </citation>
    <scope>NUCLEOTIDE SEQUENCE [LARGE SCALE GENOMIC DNA]</scope>
    <source>
        <strain evidence="1 2">ICMP 19430</strain>
    </source>
</reference>
<sequence length="121" mass="13620">MRTIRWVFTGVAVVAVGSAIASWVSPNFDDAQANSDRQTVNCLSSRLTLDDKKQIAQFADTNDFDSLWRVYDRIFPDCVVRGDQRERKADLEASAWRLLSSEREFTRLREANAALAAAGHL</sequence>
<dbReference type="AlphaFoldDB" id="A0A4Y8N8X3"/>
<dbReference type="EMBL" id="SNVI01000001">
    <property type="protein sequence ID" value="TFE46206.1"/>
    <property type="molecule type" value="Genomic_DNA"/>
</dbReference>
<name>A0A4Y8N8X3_9BURK</name>
<evidence type="ECO:0000313" key="1">
    <source>
        <dbReference type="EMBL" id="TFE46206.1"/>
    </source>
</evidence>
<dbReference type="RefSeq" id="WP_134457726.1">
    <property type="nucleotide sequence ID" value="NZ_JBHSXU010000001.1"/>
</dbReference>
<comment type="caution">
    <text evidence="1">The sequence shown here is derived from an EMBL/GenBank/DDBJ whole genome shotgun (WGS) entry which is preliminary data.</text>
</comment>
<accession>A0A4Y8N8X3</accession>
<protein>
    <submittedName>
        <fullName evidence="1">Uncharacterized protein</fullName>
    </submittedName>
</protein>
<proteinExistence type="predicted"/>
<evidence type="ECO:0000313" key="2">
    <source>
        <dbReference type="Proteomes" id="UP000297385"/>
    </source>
</evidence>